<accession>A0A5C3PD33</accession>
<dbReference type="EMBL" id="ML211180">
    <property type="protein sequence ID" value="TFK86849.1"/>
    <property type="molecule type" value="Genomic_DNA"/>
</dbReference>
<feature type="region of interest" description="Disordered" evidence="1">
    <location>
        <begin position="58"/>
        <end position="79"/>
    </location>
</feature>
<organism evidence="2 3">
    <name type="scientific">Polyporus arcularius HHB13444</name>
    <dbReference type="NCBI Taxonomy" id="1314778"/>
    <lineage>
        <taxon>Eukaryota</taxon>
        <taxon>Fungi</taxon>
        <taxon>Dikarya</taxon>
        <taxon>Basidiomycota</taxon>
        <taxon>Agaricomycotina</taxon>
        <taxon>Agaricomycetes</taxon>
        <taxon>Polyporales</taxon>
        <taxon>Polyporaceae</taxon>
        <taxon>Polyporus</taxon>
    </lineage>
</organism>
<proteinExistence type="predicted"/>
<evidence type="ECO:0000256" key="1">
    <source>
        <dbReference type="SAM" id="MobiDB-lite"/>
    </source>
</evidence>
<keyword evidence="3" id="KW-1185">Reference proteome</keyword>
<dbReference type="InParanoid" id="A0A5C3PD33"/>
<feature type="compositionally biased region" description="Basic and acidic residues" evidence="1">
    <location>
        <begin position="58"/>
        <end position="69"/>
    </location>
</feature>
<reference evidence="2 3" key="1">
    <citation type="journal article" date="2019" name="Nat. Ecol. Evol.">
        <title>Megaphylogeny resolves global patterns of mushroom evolution.</title>
        <authorList>
            <person name="Varga T."/>
            <person name="Krizsan K."/>
            <person name="Foldi C."/>
            <person name="Dima B."/>
            <person name="Sanchez-Garcia M."/>
            <person name="Sanchez-Ramirez S."/>
            <person name="Szollosi G.J."/>
            <person name="Szarkandi J.G."/>
            <person name="Papp V."/>
            <person name="Albert L."/>
            <person name="Andreopoulos W."/>
            <person name="Angelini C."/>
            <person name="Antonin V."/>
            <person name="Barry K.W."/>
            <person name="Bougher N.L."/>
            <person name="Buchanan P."/>
            <person name="Buyck B."/>
            <person name="Bense V."/>
            <person name="Catcheside P."/>
            <person name="Chovatia M."/>
            <person name="Cooper J."/>
            <person name="Damon W."/>
            <person name="Desjardin D."/>
            <person name="Finy P."/>
            <person name="Geml J."/>
            <person name="Haridas S."/>
            <person name="Hughes K."/>
            <person name="Justo A."/>
            <person name="Karasinski D."/>
            <person name="Kautmanova I."/>
            <person name="Kiss B."/>
            <person name="Kocsube S."/>
            <person name="Kotiranta H."/>
            <person name="LaButti K.M."/>
            <person name="Lechner B.E."/>
            <person name="Liimatainen K."/>
            <person name="Lipzen A."/>
            <person name="Lukacs Z."/>
            <person name="Mihaltcheva S."/>
            <person name="Morgado L.N."/>
            <person name="Niskanen T."/>
            <person name="Noordeloos M.E."/>
            <person name="Ohm R.A."/>
            <person name="Ortiz-Santana B."/>
            <person name="Ovrebo C."/>
            <person name="Racz N."/>
            <person name="Riley R."/>
            <person name="Savchenko A."/>
            <person name="Shiryaev A."/>
            <person name="Soop K."/>
            <person name="Spirin V."/>
            <person name="Szebenyi C."/>
            <person name="Tomsovsky M."/>
            <person name="Tulloss R.E."/>
            <person name="Uehling J."/>
            <person name="Grigoriev I.V."/>
            <person name="Vagvolgyi C."/>
            <person name="Papp T."/>
            <person name="Martin F.M."/>
            <person name="Miettinen O."/>
            <person name="Hibbett D.S."/>
            <person name="Nagy L.G."/>
        </authorList>
    </citation>
    <scope>NUCLEOTIDE SEQUENCE [LARGE SCALE GENOMIC DNA]</scope>
    <source>
        <strain evidence="2 3">HHB13444</strain>
    </source>
</reference>
<sequence>MTRRQWFPHSLGGVESACHQLRGPTGPANLGLGFLCTLAQLEHSLALTWSSPSINATEEARNNDARHQETPAGENTPAFWQETPQRTNLQSLSARSRTFAQELRWTVPLDRHRSAMLHRGQLLSFHRSCPSGESGVPWEPPATESSQWLPGPPLNLSLCQR</sequence>
<evidence type="ECO:0000313" key="2">
    <source>
        <dbReference type="EMBL" id="TFK86849.1"/>
    </source>
</evidence>
<evidence type="ECO:0000313" key="3">
    <source>
        <dbReference type="Proteomes" id="UP000308197"/>
    </source>
</evidence>
<protein>
    <submittedName>
        <fullName evidence="2">Uncharacterized protein</fullName>
    </submittedName>
</protein>
<gene>
    <name evidence="2" type="ORF">K466DRAFT_136299</name>
</gene>
<dbReference type="AlphaFoldDB" id="A0A5C3PD33"/>
<name>A0A5C3PD33_9APHY</name>
<dbReference type="Proteomes" id="UP000308197">
    <property type="component" value="Unassembled WGS sequence"/>
</dbReference>
<feature type="region of interest" description="Disordered" evidence="1">
    <location>
        <begin position="130"/>
        <end position="154"/>
    </location>
</feature>